<feature type="chain" id="PRO_5022189685" evidence="1">
    <location>
        <begin position="24"/>
        <end position="286"/>
    </location>
</feature>
<name>A0A518I3V5_9BACT</name>
<sequence precursor="true">MKTALLPLLVVASLALTPDQAMAQIGSSARYEASELKRHFQNQAEAYEMTADGQPLTLVEQPLMQWSNPVRSQEQGSLYVWTLADRPVILASIFSYQYNEQVFCRHEMQSISDQPISAVLDGVEVWSPRTPGLKRNTITDIPPASSSSARRMARMRSIARQFSGTLRIPGKQPTQLVLKPQPVLRYQSPEKGIIDGAIFSLAIATDPEIWLVIEALKIPSGEAVWSYAAVRSHYHQLELKRNETIVWSAPMVIALQSTRAAQEPFASEPYFTFHTSSPIPAPEMLR</sequence>
<dbReference type="KEGG" id="snep:Enr13x_77010"/>
<protein>
    <submittedName>
        <fullName evidence="2">Uncharacterized protein</fullName>
    </submittedName>
</protein>
<keyword evidence="3" id="KW-1185">Reference proteome</keyword>
<dbReference type="EMBL" id="CP037423">
    <property type="protein sequence ID" value="QDV47789.1"/>
    <property type="molecule type" value="Genomic_DNA"/>
</dbReference>
<dbReference type="Proteomes" id="UP000319004">
    <property type="component" value="Chromosome"/>
</dbReference>
<feature type="signal peptide" evidence="1">
    <location>
        <begin position="1"/>
        <end position="23"/>
    </location>
</feature>
<dbReference type="AlphaFoldDB" id="A0A518I3V5"/>
<proteinExistence type="predicted"/>
<evidence type="ECO:0000313" key="3">
    <source>
        <dbReference type="Proteomes" id="UP000319004"/>
    </source>
</evidence>
<keyword evidence="1" id="KW-0732">Signal</keyword>
<reference evidence="2 3" key="1">
    <citation type="submission" date="2019-03" db="EMBL/GenBank/DDBJ databases">
        <title>Deep-cultivation of Planctomycetes and their phenomic and genomic characterization uncovers novel biology.</title>
        <authorList>
            <person name="Wiegand S."/>
            <person name="Jogler M."/>
            <person name="Boedeker C."/>
            <person name="Pinto D."/>
            <person name="Vollmers J."/>
            <person name="Rivas-Marin E."/>
            <person name="Kohn T."/>
            <person name="Peeters S.H."/>
            <person name="Heuer A."/>
            <person name="Rast P."/>
            <person name="Oberbeckmann S."/>
            <person name="Bunk B."/>
            <person name="Jeske O."/>
            <person name="Meyerdierks A."/>
            <person name="Storesund J.E."/>
            <person name="Kallscheuer N."/>
            <person name="Luecker S."/>
            <person name="Lage O.M."/>
            <person name="Pohl T."/>
            <person name="Merkel B.J."/>
            <person name="Hornburger P."/>
            <person name="Mueller R.-W."/>
            <person name="Bruemmer F."/>
            <person name="Labrenz M."/>
            <person name="Spormann A.M."/>
            <person name="Op den Camp H."/>
            <person name="Overmann J."/>
            <person name="Amann R."/>
            <person name="Jetten M.S.M."/>
            <person name="Mascher T."/>
            <person name="Medema M.H."/>
            <person name="Devos D.P."/>
            <person name="Kaster A.-K."/>
            <person name="Ovreas L."/>
            <person name="Rohde M."/>
            <person name="Galperin M.Y."/>
            <person name="Jogler C."/>
        </authorList>
    </citation>
    <scope>NUCLEOTIDE SEQUENCE [LARGE SCALE GENOMIC DNA]</scope>
    <source>
        <strain evidence="2 3">Enr13</strain>
    </source>
</reference>
<organism evidence="2 3">
    <name type="scientific">Stieleria neptunia</name>
    <dbReference type="NCBI Taxonomy" id="2527979"/>
    <lineage>
        <taxon>Bacteria</taxon>
        <taxon>Pseudomonadati</taxon>
        <taxon>Planctomycetota</taxon>
        <taxon>Planctomycetia</taxon>
        <taxon>Pirellulales</taxon>
        <taxon>Pirellulaceae</taxon>
        <taxon>Stieleria</taxon>
    </lineage>
</organism>
<dbReference type="RefSeq" id="WP_145391854.1">
    <property type="nucleotide sequence ID" value="NZ_CP037423.1"/>
</dbReference>
<evidence type="ECO:0000313" key="2">
    <source>
        <dbReference type="EMBL" id="QDV47789.1"/>
    </source>
</evidence>
<accession>A0A518I3V5</accession>
<evidence type="ECO:0000256" key="1">
    <source>
        <dbReference type="SAM" id="SignalP"/>
    </source>
</evidence>
<gene>
    <name evidence="2" type="ORF">Enr13x_77010</name>
</gene>